<dbReference type="EMBL" id="RFFJ01000042">
    <property type="protein sequence ID" value="RMI41733.1"/>
    <property type="molecule type" value="Genomic_DNA"/>
</dbReference>
<dbReference type="AlphaFoldDB" id="A0A3M2LYQ9"/>
<sequence length="274" mass="29878">MTVPAVTATTPLTPAYARVAELMPSLRVTEGEPRSDAGWTRGDALADGGPALDAFLADEERAGLATYGEKPRPDVVATFALHRYAWPAAALFTVPYFLLRRVPHLAPEDVSLRRDPTQLTVRVTAFACLPNDPLAHHPGALVVPDEEALRAETRRAAADHLGPLLDAFGPRMRRRSRALWGAATDELVESLWYFGHLLGEEERAVRELALLLPGATPPFAAGAGFRELLAPDETALRTRDRASCCMYYTLRPADTCATCPRLCDADRLRRLTGG</sequence>
<organism evidence="2 3">
    <name type="scientific">Streptomyces triticirhizae</name>
    <dbReference type="NCBI Taxonomy" id="2483353"/>
    <lineage>
        <taxon>Bacteria</taxon>
        <taxon>Bacillati</taxon>
        <taxon>Actinomycetota</taxon>
        <taxon>Actinomycetes</taxon>
        <taxon>Kitasatosporales</taxon>
        <taxon>Streptomycetaceae</taxon>
        <taxon>Streptomyces</taxon>
    </lineage>
</organism>
<dbReference type="Pfam" id="PF11575">
    <property type="entry name" value="FhuF_C"/>
    <property type="match status" value="1"/>
</dbReference>
<reference evidence="2 3" key="1">
    <citation type="submission" date="2018-10" db="EMBL/GenBank/DDBJ databases">
        <title>Isolation, diversity and antifungal activity of actinobacteria from wheat.</title>
        <authorList>
            <person name="Han C."/>
        </authorList>
    </citation>
    <scope>NUCLEOTIDE SEQUENCE [LARGE SCALE GENOMIC DNA]</scope>
    <source>
        <strain evidence="2 3">NEAU-YY642</strain>
    </source>
</reference>
<comment type="caution">
    <text evidence="2">The sequence shown here is derived from an EMBL/GenBank/DDBJ whole genome shotgun (WGS) entry which is preliminary data.</text>
</comment>
<proteinExistence type="predicted"/>
<keyword evidence="3" id="KW-1185">Reference proteome</keyword>
<dbReference type="GO" id="GO:0051537">
    <property type="term" value="F:2 iron, 2 sulfur cluster binding"/>
    <property type="evidence" value="ECO:0007669"/>
    <property type="project" value="InterPro"/>
</dbReference>
<dbReference type="RefSeq" id="WP_122183535.1">
    <property type="nucleotide sequence ID" value="NZ_RFFJ01000042.1"/>
</dbReference>
<protein>
    <submittedName>
        <fullName evidence="2">(2Fe-2S)-binding protein</fullName>
    </submittedName>
</protein>
<evidence type="ECO:0000313" key="2">
    <source>
        <dbReference type="EMBL" id="RMI41733.1"/>
    </source>
</evidence>
<evidence type="ECO:0000259" key="1">
    <source>
        <dbReference type="Pfam" id="PF11575"/>
    </source>
</evidence>
<name>A0A3M2LYQ9_9ACTN</name>
<dbReference type="InterPro" id="IPR024726">
    <property type="entry name" value="FhuF_C"/>
</dbReference>
<feature type="domain" description="Ferric siderophore reductase C-terminal" evidence="1">
    <location>
        <begin position="241"/>
        <end position="261"/>
    </location>
</feature>
<accession>A0A3M2LYQ9</accession>
<evidence type="ECO:0000313" key="3">
    <source>
        <dbReference type="Proteomes" id="UP000278673"/>
    </source>
</evidence>
<dbReference type="Proteomes" id="UP000278673">
    <property type="component" value="Unassembled WGS sequence"/>
</dbReference>
<gene>
    <name evidence="2" type="ORF">EBN88_10430</name>
</gene>